<name>A0A8H3CMP7_9AGAM</name>
<dbReference type="Proteomes" id="UP000663853">
    <property type="component" value="Unassembled WGS sequence"/>
</dbReference>
<organism evidence="1 2">
    <name type="scientific">Rhizoctonia solani</name>
    <dbReference type="NCBI Taxonomy" id="456999"/>
    <lineage>
        <taxon>Eukaryota</taxon>
        <taxon>Fungi</taxon>
        <taxon>Dikarya</taxon>
        <taxon>Basidiomycota</taxon>
        <taxon>Agaricomycotina</taxon>
        <taxon>Agaricomycetes</taxon>
        <taxon>Cantharellales</taxon>
        <taxon>Ceratobasidiaceae</taxon>
        <taxon>Rhizoctonia</taxon>
    </lineage>
</organism>
<reference evidence="1" key="1">
    <citation type="submission" date="2021-01" db="EMBL/GenBank/DDBJ databases">
        <authorList>
            <person name="Kaushik A."/>
        </authorList>
    </citation>
    <scope>NUCLEOTIDE SEQUENCE</scope>
    <source>
        <strain evidence="1">AG6-10EEA</strain>
    </source>
</reference>
<protein>
    <submittedName>
        <fullName evidence="1">Uncharacterized protein</fullName>
    </submittedName>
</protein>
<evidence type="ECO:0000313" key="1">
    <source>
        <dbReference type="EMBL" id="CAE6485661.1"/>
    </source>
</evidence>
<dbReference type="AlphaFoldDB" id="A0A8H3CMP7"/>
<gene>
    <name evidence="1" type="ORF">RDB_LOCUS94612</name>
</gene>
<comment type="caution">
    <text evidence="1">The sequence shown here is derived from an EMBL/GenBank/DDBJ whole genome shotgun (WGS) entry which is preliminary data.</text>
</comment>
<sequence>MNRGPVVLTIDEAEFLLDQVPAPSSDEDPMVTKLRTKLSDLLGELRKGAEGTIR</sequence>
<evidence type="ECO:0000313" key="2">
    <source>
        <dbReference type="Proteomes" id="UP000663853"/>
    </source>
</evidence>
<dbReference type="EMBL" id="CAJMXA010002670">
    <property type="protein sequence ID" value="CAE6485661.1"/>
    <property type="molecule type" value="Genomic_DNA"/>
</dbReference>
<accession>A0A8H3CMP7</accession>
<proteinExistence type="predicted"/>